<keyword evidence="3" id="KW-1185">Reference proteome</keyword>
<sequence length="120" mass="13752">MKIVKVPDEDKFGVIPYGSPPQVELEIEVIPRKGGIVLRISNPNLAKVEITNEVELYEYVGFWQKLNLGLVFLEKRIVLIPGETVEQRIPVELTPGEYRVVKFAYVKGARVRVEKEFTVR</sequence>
<dbReference type="Proteomes" id="UP000250134">
    <property type="component" value="Chromosome"/>
</dbReference>
<reference evidence="2 3" key="1">
    <citation type="submission" date="2016-03" db="EMBL/GenBank/DDBJ databases">
        <title>Complete genome sequence of Thermococcus gorgonarius.</title>
        <authorList>
            <person name="Oger P.M."/>
        </authorList>
    </citation>
    <scope>NUCLEOTIDE SEQUENCE [LARGE SCALE GENOMIC DNA]</scope>
    <source>
        <strain evidence="2 3">W-12</strain>
    </source>
</reference>
<dbReference type="OrthoDB" id="96388at2157"/>
<dbReference type="RefSeq" id="WP_088884899.1">
    <property type="nucleotide sequence ID" value="NZ_CP014855.1"/>
</dbReference>
<dbReference type="InterPro" id="IPR046878">
    <property type="entry name" value="Big_14"/>
</dbReference>
<evidence type="ECO:0000259" key="1">
    <source>
        <dbReference type="Pfam" id="PF20251"/>
    </source>
</evidence>
<name>A0A2Z2M615_THEGO</name>
<feature type="domain" description="Bacterial Ig-like" evidence="1">
    <location>
        <begin position="25"/>
        <end position="117"/>
    </location>
</feature>
<evidence type="ECO:0000313" key="2">
    <source>
        <dbReference type="EMBL" id="ASJ00559.1"/>
    </source>
</evidence>
<dbReference type="EMBL" id="CP014855">
    <property type="protein sequence ID" value="ASJ00559.1"/>
    <property type="molecule type" value="Genomic_DNA"/>
</dbReference>
<protein>
    <recommendedName>
        <fullName evidence="1">Bacterial Ig-like domain-containing protein</fullName>
    </recommendedName>
</protein>
<accession>A0A2Z2M615</accession>
<evidence type="ECO:0000313" key="3">
    <source>
        <dbReference type="Proteomes" id="UP000250134"/>
    </source>
</evidence>
<gene>
    <name evidence="2" type="ORF">A3K92_03255</name>
</gene>
<dbReference type="AlphaFoldDB" id="A0A2Z2M615"/>
<dbReference type="GeneID" id="33331534"/>
<dbReference type="KEGG" id="tgg:A3K92_03255"/>
<organism evidence="2 3">
    <name type="scientific">Thermococcus gorgonarius</name>
    <dbReference type="NCBI Taxonomy" id="71997"/>
    <lineage>
        <taxon>Archaea</taxon>
        <taxon>Methanobacteriati</taxon>
        <taxon>Methanobacteriota</taxon>
        <taxon>Thermococci</taxon>
        <taxon>Thermococcales</taxon>
        <taxon>Thermococcaceae</taxon>
        <taxon>Thermococcus</taxon>
    </lineage>
</organism>
<dbReference type="Pfam" id="PF20251">
    <property type="entry name" value="Big_14"/>
    <property type="match status" value="1"/>
</dbReference>
<proteinExistence type="predicted"/>